<evidence type="ECO:0000256" key="4">
    <source>
        <dbReference type="ARBA" id="ARBA00022759"/>
    </source>
</evidence>
<dbReference type="GO" id="GO:0006308">
    <property type="term" value="P:DNA catabolic process"/>
    <property type="evidence" value="ECO:0007669"/>
    <property type="project" value="InterPro"/>
</dbReference>
<evidence type="ECO:0000256" key="1">
    <source>
        <dbReference type="ARBA" id="ARBA00009547"/>
    </source>
</evidence>
<evidence type="ECO:0000256" key="3">
    <source>
        <dbReference type="ARBA" id="ARBA00022723"/>
    </source>
</evidence>
<evidence type="ECO:0000313" key="9">
    <source>
        <dbReference type="EMBL" id="KAF4667172.1"/>
    </source>
</evidence>
<dbReference type="PANTHER" id="PTHR33146:SF26">
    <property type="entry name" value="ENDONUCLEASE 4"/>
    <property type="match status" value="1"/>
</dbReference>
<dbReference type="GO" id="GO:0003676">
    <property type="term" value="F:nucleic acid binding"/>
    <property type="evidence" value="ECO:0007669"/>
    <property type="project" value="InterPro"/>
</dbReference>
<dbReference type="Pfam" id="PF02265">
    <property type="entry name" value="S1-P1_nuclease"/>
    <property type="match status" value="1"/>
</dbReference>
<dbReference type="AlphaFoldDB" id="A0A7J6M6I7"/>
<dbReference type="GO" id="GO:0004519">
    <property type="term" value="F:endonuclease activity"/>
    <property type="evidence" value="ECO:0007669"/>
    <property type="project" value="UniProtKB-KW"/>
</dbReference>
<proteinExistence type="inferred from homology"/>
<evidence type="ECO:0000256" key="5">
    <source>
        <dbReference type="ARBA" id="ARBA00022801"/>
    </source>
</evidence>
<keyword evidence="10" id="KW-1185">Reference proteome</keyword>
<dbReference type="GO" id="GO:0016788">
    <property type="term" value="F:hydrolase activity, acting on ester bonds"/>
    <property type="evidence" value="ECO:0007669"/>
    <property type="project" value="InterPro"/>
</dbReference>
<reference evidence="9 10" key="1">
    <citation type="submission" date="2020-04" db="EMBL/GenBank/DDBJ databases">
        <title>Perkinsus chesapeaki whole genome sequence.</title>
        <authorList>
            <person name="Bogema D.R."/>
        </authorList>
    </citation>
    <scope>NUCLEOTIDE SEQUENCE [LARGE SCALE GENOMIC DNA]</scope>
    <source>
        <strain evidence="9">ATCC PRA-425</strain>
    </source>
</reference>
<dbReference type="PANTHER" id="PTHR33146">
    <property type="entry name" value="ENDONUCLEASE 4"/>
    <property type="match status" value="1"/>
</dbReference>
<feature type="compositionally biased region" description="Basic residues" evidence="8">
    <location>
        <begin position="377"/>
        <end position="387"/>
    </location>
</feature>
<keyword evidence="4" id="KW-0255">Endonuclease</keyword>
<sequence>MSSNIVKSVASALSLSATIVVGWNQDSHTAGARLTQSFMNQDDVDLLLAKHGDLAAFIAWPDANHRPTEIIGQPDRYGWSMPSHFVNFPPGESYDSKTSLATKDANGRMAPNAINSMVHFREKALYYKDFDKIDYISDNMKTLDKALYETSPLLPNMADPLMLRRPVADRFRRESVFSVAHYFQDIHNPFHCADAADMGGFRHTKKCAFCNNGKQSNIHTIWDADMFDYDLRKEFGDEYIDQMDGFEFGRQKFQDKFYSILQNKYNALEKEDSKKVEQWKQECSGDFLECIELVGKETREFYLQNQGSLYDGEKDSTVDETYLDKYKEVAYEQVIKSSVRLASLLTRMAEELRGTKGEMPKSAPMDASEASSSQLRSRSRSKSPVKK</sequence>
<feature type="region of interest" description="Disordered" evidence="8">
    <location>
        <begin position="352"/>
        <end position="387"/>
    </location>
</feature>
<comment type="similarity">
    <text evidence="1">Belongs to the nuclease type I family.</text>
</comment>
<name>A0A7J6M6I7_PERCH</name>
<accession>A0A7J6M6I7</accession>
<evidence type="ECO:0000256" key="2">
    <source>
        <dbReference type="ARBA" id="ARBA00022722"/>
    </source>
</evidence>
<evidence type="ECO:0000256" key="7">
    <source>
        <dbReference type="ARBA" id="ARBA00023180"/>
    </source>
</evidence>
<gene>
    <name evidence="9" type="ORF">FOL47_003706</name>
</gene>
<dbReference type="SUPFAM" id="SSF48537">
    <property type="entry name" value="Phospholipase C/P1 nuclease"/>
    <property type="match status" value="1"/>
</dbReference>
<protein>
    <submittedName>
        <fullName evidence="9">Uncharacterized protein</fullName>
    </submittedName>
</protein>
<evidence type="ECO:0000313" key="10">
    <source>
        <dbReference type="Proteomes" id="UP000591131"/>
    </source>
</evidence>
<keyword evidence="6" id="KW-1015">Disulfide bond</keyword>
<keyword evidence="2" id="KW-0540">Nuclease</keyword>
<dbReference type="GO" id="GO:0046872">
    <property type="term" value="F:metal ion binding"/>
    <property type="evidence" value="ECO:0007669"/>
    <property type="project" value="UniProtKB-KW"/>
</dbReference>
<dbReference type="EMBL" id="JAAPAO010000217">
    <property type="protein sequence ID" value="KAF4667172.1"/>
    <property type="molecule type" value="Genomic_DNA"/>
</dbReference>
<evidence type="ECO:0000256" key="6">
    <source>
        <dbReference type="ARBA" id="ARBA00023157"/>
    </source>
</evidence>
<keyword evidence="7" id="KW-0325">Glycoprotein</keyword>
<keyword evidence="5" id="KW-0378">Hydrolase</keyword>
<dbReference type="Proteomes" id="UP000591131">
    <property type="component" value="Unassembled WGS sequence"/>
</dbReference>
<comment type="caution">
    <text evidence="9">The sequence shown here is derived from an EMBL/GenBank/DDBJ whole genome shotgun (WGS) entry which is preliminary data.</text>
</comment>
<dbReference type="InterPro" id="IPR003154">
    <property type="entry name" value="S1/P1nuclease"/>
</dbReference>
<dbReference type="InterPro" id="IPR008947">
    <property type="entry name" value="PLipase_C/P1_nuclease_dom_sf"/>
</dbReference>
<keyword evidence="3" id="KW-0479">Metal-binding</keyword>
<dbReference type="Gene3D" id="1.10.575.10">
    <property type="entry name" value="P1 Nuclease"/>
    <property type="match status" value="1"/>
</dbReference>
<dbReference type="OrthoDB" id="422245at2759"/>
<organism evidence="9 10">
    <name type="scientific">Perkinsus chesapeaki</name>
    <name type="common">Clam parasite</name>
    <name type="synonym">Perkinsus andrewsi</name>
    <dbReference type="NCBI Taxonomy" id="330153"/>
    <lineage>
        <taxon>Eukaryota</taxon>
        <taxon>Sar</taxon>
        <taxon>Alveolata</taxon>
        <taxon>Perkinsozoa</taxon>
        <taxon>Perkinsea</taxon>
        <taxon>Perkinsida</taxon>
        <taxon>Perkinsidae</taxon>
        <taxon>Perkinsus</taxon>
    </lineage>
</organism>
<evidence type="ECO:0000256" key="8">
    <source>
        <dbReference type="SAM" id="MobiDB-lite"/>
    </source>
</evidence>